<dbReference type="PANTHER" id="PTHR40841">
    <property type="entry name" value="SIDEROPHORE TRIACETYLFUSARININE C ESTERASE"/>
    <property type="match status" value="1"/>
</dbReference>
<gene>
    <name evidence="3" type="ORF">I5M27_16030</name>
</gene>
<evidence type="ECO:0000256" key="1">
    <source>
        <dbReference type="ARBA" id="ARBA00005622"/>
    </source>
</evidence>
<proteinExistence type="inferred from homology"/>
<dbReference type="EMBL" id="JAEHFX010000009">
    <property type="protein sequence ID" value="MBK0404506.1"/>
    <property type="molecule type" value="Genomic_DNA"/>
</dbReference>
<name>A0ABS1C544_9BACT</name>
<dbReference type="InterPro" id="IPR000801">
    <property type="entry name" value="Esterase-like"/>
</dbReference>
<dbReference type="Proteomes" id="UP000644147">
    <property type="component" value="Unassembled WGS sequence"/>
</dbReference>
<dbReference type="RefSeq" id="WP_200507340.1">
    <property type="nucleotide sequence ID" value="NZ_JAEHFX010000009.1"/>
</dbReference>
<sequence length="274" mass="31446">MKRNAIILILLFFTNFILRAQHLPEISKKAGFTIGETLTFRSPILNEDREINVYLPEGYAANGPEKYPVIYLLDGSRDEDFIHVAGLVQFGSFPWIQMLPPTIVVGISNVNRKRDYTFPTTVVKDKADFPTTGSSEKFIRFLEQELQPFVNRQYLTNNSKTIIGQSLGGLLATEILFKRPDLFDQYIIVSPSLWWDNESLLKVKPHPQATRKAIYIAVGKEGEVMERTAKELYEKLKPQHKAPLHYTFLAEQDHGDALHLGVYKAFEQLFRTKK</sequence>
<dbReference type="InterPro" id="IPR052558">
    <property type="entry name" value="Siderophore_Hydrolase_D"/>
</dbReference>
<comment type="caution">
    <text evidence="3">The sequence shown here is derived from an EMBL/GenBank/DDBJ whole genome shotgun (WGS) entry which is preliminary data.</text>
</comment>
<keyword evidence="2 3" id="KW-0378">Hydrolase</keyword>
<evidence type="ECO:0000313" key="4">
    <source>
        <dbReference type="Proteomes" id="UP000644147"/>
    </source>
</evidence>
<reference evidence="3 4" key="1">
    <citation type="submission" date="2020-12" db="EMBL/GenBank/DDBJ databases">
        <title>Bacterial novel species Adhaeribacter sp. BT258 isolated from soil.</title>
        <authorList>
            <person name="Jung H.-Y."/>
        </authorList>
    </citation>
    <scope>NUCLEOTIDE SEQUENCE [LARGE SCALE GENOMIC DNA]</scope>
    <source>
        <strain evidence="3 4">BT258</strain>
    </source>
</reference>
<organism evidence="3 4">
    <name type="scientific">Adhaeribacter terrigena</name>
    <dbReference type="NCBI Taxonomy" id="2793070"/>
    <lineage>
        <taxon>Bacteria</taxon>
        <taxon>Pseudomonadati</taxon>
        <taxon>Bacteroidota</taxon>
        <taxon>Cytophagia</taxon>
        <taxon>Cytophagales</taxon>
        <taxon>Hymenobacteraceae</taxon>
        <taxon>Adhaeribacter</taxon>
    </lineage>
</organism>
<keyword evidence="4" id="KW-1185">Reference proteome</keyword>
<dbReference type="PANTHER" id="PTHR40841:SF2">
    <property type="entry name" value="SIDEROPHORE-DEGRADING ESTERASE (EUROFUNG)"/>
    <property type="match status" value="1"/>
</dbReference>
<comment type="similarity">
    <text evidence="1">Belongs to the esterase D family.</text>
</comment>
<dbReference type="InterPro" id="IPR029058">
    <property type="entry name" value="AB_hydrolase_fold"/>
</dbReference>
<dbReference type="Gene3D" id="3.40.50.1820">
    <property type="entry name" value="alpha/beta hydrolase"/>
    <property type="match status" value="1"/>
</dbReference>
<dbReference type="GO" id="GO:0016787">
    <property type="term" value="F:hydrolase activity"/>
    <property type="evidence" value="ECO:0007669"/>
    <property type="project" value="UniProtKB-KW"/>
</dbReference>
<dbReference type="Pfam" id="PF00756">
    <property type="entry name" value="Esterase"/>
    <property type="match status" value="1"/>
</dbReference>
<evidence type="ECO:0000313" key="3">
    <source>
        <dbReference type="EMBL" id="MBK0404506.1"/>
    </source>
</evidence>
<protein>
    <submittedName>
        <fullName evidence="3">Alpha/beta hydrolase</fullName>
    </submittedName>
</protein>
<dbReference type="SUPFAM" id="SSF53474">
    <property type="entry name" value="alpha/beta-Hydrolases"/>
    <property type="match status" value="1"/>
</dbReference>
<evidence type="ECO:0000256" key="2">
    <source>
        <dbReference type="ARBA" id="ARBA00022801"/>
    </source>
</evidence>
<accession>A0ABS1C544</accession>